<dbReference type="GO" id="GO:0003690">
    <property type="term" value="F:double-stranded DNA binding"/>
    <property type="evidence" value="ECO:0007669"/>
    <property type="project" value="UniProtKB-UniRule"/>
</dbReference>
<proteinExistence type="inferred from homology"/>
<evidence type="ECO:0000313" key="7">
    <source>
        <dbReference type="EMBL" id="KON29924.1"/>
    </source>
</evidence>
<accession>A0A0M0BNC2</accession>
<comment type="similarity">
    <text evidence="1 5">Belongs to the histone-like Alba family.</text>
</comment>
<evidence type="ECO:0000256" key="2">
    <source>
        <dbReference type="ARBA" id="ARBA00022454"/>
    </source>
</evidence>
<dbReference type="GO" id="GO:0030261">
    <property type="term" value="P:chromosome condensation"/>
    <property type="evidence" value="ECO:0007669"/>
    <property type="project" value="UniProtKB-KW"/>
</dbReference>
<dbReference type="SUPFAM" id="SSF82704">
    <property type="entry name" value="AlbA-like"/>
    <property type="match status" value="1"/>
</dbReference>
<comment type="subcellular location">
    <subcellularLocation>
        <location evidence="5">Cytoplasm</location>
    </subcellularLocation>
    <subcellularLocation>
        <location evidence="5">Chromosome</location>
    </subcellularLocation>
</comment>
<gene>
    <name evidence="5" type="primary">albA</name>
    <name evidence="7" type="ORF">AC482_05230</name>
</gene>
<evidence type="ECO:0000259" key="6">
    <source>
        <dbReference type="Pfam" id="PF01918"/>
    </source>
</evidence>
<dbReference type="GO" id="GO:0003723">
    <property type="term" value="F:RNA binding"/>
    <property type="evidence" value="ECO:0007669"/>
    <property type="project" value="InterPro"/>
</dbReference>
<dbReference type="NCBIfam" id="TIGR00285">
    <property type="entry name" value="DNA-binding protein Alba"/>
    <property type="match status" value="1"/>
</dbReference>
<keyword evidence="5" id="KW-0226">DNA condensation</keyword>
<dbReference type="HAMAP" id="MF_01122">
    <property type="entry name" value="AlbA"/>
    <property type="match status" value="1"/>
</dbReference>
<dbReference type="GO" id="GO:0005694">
    <property type="term" value="C:chromosome"/>
    <property type="evidence" value="ECO:0007669"/>
    <property type="project" value="UniProtKB-SubCell"/>
</dbReference>
<dbReference type="Pfam" id="PF01918">
    <property type="entry name" value="Alba"/>
    <property type="match status" value="1"/>
</dbReference>
<dbReference type="Gene3D" id="3.30.110.20">
    <property type="entry name" value="Alba-like domain"/>
    <property type="match status" value="1"/>
</dbReference>
<dbReference type="EMBL" id="LFWZ01000047">
    <property type="protein sequence ID" value="KON29924.1"/>
    <property type="molecule type" value="Genomic_DNA"/>
</dbReference>
<keyword evidence="2 5" id="KW-0158">Chromosome</keyword>
<comment type="function">
    <text evidence="5">Binds double-stranded DNA tightly but without sequence specificity. Involved in DNA compaction.</text>
</comment>
<reference evidence="7 8" key="1">
    <citation type="submission" date="2015-06" db="EMBL/GenBank/DDBJ databases">
        <title>New insights into the roles of widespread benthic archaea in carbon and nitrogen cycling.</title>
        <authorList>
            <person name="Lazar C.S."/>
            <person name="Baker B.J."/>
            <person name="Seitz K.W."/>
            <person name="Hyde A.S."/>
            <person name="Dick G.J."/>
            <person name="Hinrichs K.-U."/>
            <person name="Teske A.P."/>
        </authorList>
    </citation>
    <scope>NUCLEOTIDE SEQUENCE [LARGE SCALE GENOMIC DNA]</scope>
    <source>
        <strain evidence="7">DG-45</strain>
    </source>
</reference>
<dbReference type="InterPro" id="IPR036882">
    <property type="entry name" value="Alba-like_dom_sf"/>
</dbReference>
<evidence type="ECO:0000256" key="3">
    <source>
        <dbReference type="ARBA" id="ARBA00022490"/>
    </source>
</evidence>
<keyword evidence="3 5" id="KW-0963">Cytoplasm</keyword>
<feature type="domain" description="DNA/RNA-binding protein Alba-like" evidence="6">
    <location>
        <begin position="5"/>
        <end position="67"/>
    </location>
</feature>
<evidence type="ECO:0000256" key="4">
    <source>
        <dbReference type="ARBA" id="ARBA00023125"/>
    </source>
</evidence>
<comment type="caution">
    <text evidence="7">The sequence shown here is derived from an EMBL/GenBank/DDBJ whole genome shotgun (WGS) entry which is preliminary data.</text>
</comment>
<evidence type="ECO:0000256" key="5">
    <source>
        <dbReference type="HAMAP-Rule" id="MF_01122"/>
    </source>
</evidence>
<comment type="caution">
    <text evidence="5">Lacks conserved residue(s) required for the propagation of feature annotation.</text>
</comment>
<dbReference type="NCBIfam" id="NF003088">
    <property type="entry name" value="PRK04015.1"/>
    <property type="match status" value="1"/>
</dbReference>
<dbReference type="InterPro" id="IPR002775">
    <property type="entry name" value="DNA/RNA-bd_Alba-like"/>
</dbReference>
<dbReference type="PIRSF" id="PIRSF028732">
    <property type="entry name" value="Alba"/>
    <property type="match status" value="1"/>
</dbReference>
<keyword evidence="4 5" id="KW-0238">DNA-binding</keyword>
<protein>
    <recommendedName>
        <fullName evidence="5">DNA/RNA-binding protein Alba</fullName>
    </recommendedName>
</protein>
<dbReference type="GO" id="GO:0005737">
    <property type="term" value="C:cytoplasm"/>
    <property type="evidence" value="ECO:0007669"/>
    <property type="project" value="UniProtKB-SubCell"/>
</dbReference>
<sequence>MSEENVVYIGSKPVMNYCLAVLTSLQSKGSIVALKARGRAISTAVDVVEVTRNRFMEDLSIEKIEIGTEEMKSMEGQTRNVSTITIVLKKG</sequence>
<evidence type="ECO:0000256" key="1">
    <source>
        <dbReference type="ARBA" id="ARBA00008018"/>
    </source>
</evidence>
<evidence type="ECO:0000313" key="8">
    <source>
        <dbReference type="Proteomes" id="UP000037210"/>
    </source>
</evidence>
<dbReference type="Proteomes" id="UP000037210">
    <property type="component" value="Unassembled WGS sequence"/>
</dbReference>
<dbReference type="AlphaFoldDB" id="A0A0M0BNC2"/>
<name>A0A0M0BNC2_9ARCH</name>
<dbReference type="InterPro" id="IPR013795">
    <property type="entry name" value="DNA/RNA-bd_Alba"/>
</dbReference>
<dbReference type="PATRIC" id="fig|1685127.3.peg.1385"/>
<organism evidence="7 8">
    <name type="scientific">miscellaneous Crenarchaeota group-15 archaeon DG-45</name>
    <dbReference type="NCBI Taxonomy" id="1685127"/>
    <lineage>
        <taxon>Archaea</taxon>
        <taxon>Candidatus Bathyarchaeota</taxon>
        <taxon>MCG-15</taxon>
    </lineage>
</organism>